<dbReference type="AlphaFoldDB" id="A0A699XQ70"/>
<comment type="caution">
    <text evidence="1">The sequence shown here is derived from an EMBL/GenBank/DDBJ whole genome shotgun (WGS) entry which is preliminary data.</text>
</comment>
<proteinExistence type="predicted"/>
<organism evidence="1">
    <name type="scientific">Tanacetum cinerariifolium</name>
    <name type="common">Dalmatian daisy</name>
    <name type="synonym">Chrysanthemum cinerariifolium</name>
    <dbReference type="NCBI Taxonomy" id="118510"/>
    <lineage>
        <taxon>Eukaryota</taxon>
        <taxon>Viridiplantae</taxon>
        <taxon>Streptophyta</taxon>
        <taxon>Embryophyta</taxon>
        <taxon>Tracheophyta</taxon>
        <taxon>Spermatophyta</taxon>
        <taxon>Magnoliopsida</taxon>
        <taxon>eudicotyledons</taxon>
        <taxon>Gunneridae</taxon>
        <taxon>Pentapetalae</taxon>
        <taxon>asterids</taxon>
        <taxon>campanulids</taxon>
        <taxon>Asterales</taxon>
        <taxon>Asteraceae</taxon>
        <taxon>Asteroideae</taxon>
        <taxon>Anthemideae</taxon>
        <taxon>Anthemidinae</taxon>
        <taxon>Tanacetum</taxon>
    </lineage>
</organism>
<feature type="non-terminal residue" evidence="1">
    <location>
        <position position="1"/>
    </location>
</feature>
<name>A0A699XQ70_TANCI</name>
<protein>
    <submittedName>
        <fullName evidence="1">Uncharacterized protein</fullName>
    </submittedName>
</protein>
<accession>A0A699XQ70</accession>
<gene>
    <name evidence="1" type="ORF">Tci_931030</name>
</gene>
<reference evidence="1" key="1">
    <citation type="journal article" date="2019" name="Sci. Rep.">
        <title>Draft genome of Tanacetum cinerariifolium, the natural source of mosquito coil.</title>
        <authorList>
            <person name="Yamashiro T."/>
            <person name="Shiraishi A."/>
            <person name="Satake H."/>
            <person name="Nakayama K."/>
        </authorList>
    </citation>
    <scope>NUCLEOTIDE SEQUENCE</scope>
</reference>
<evidence type="ECO:0000313" key="1">
    <source>
        <dbReference type="EMBL" id="GFD59061.1"/>
    </source>
</evidence>
<sequence>ANALDLAAVHVAKALEQAREAVAALVAEAEILALRGRINGRKTRVKLHIEVVILIDAQRGRQAQLFLEKPAASLHKAAGFRVR</sequence>
<dbReference type="EMBL" id="BKCJ011860610">
    <property type="protein sequence ID" value="GFD59061.1"/>
    <property type="molecule type" value="Genomic_DNA"/>
</dbReference>
<feature type="non-terminal residue" evidence="1">
    <location>
        <position position="83"/>
    </location>
</feature>